<gene>
    <name evidence="2" type="ORF">M0813_08059</name>
</gene>
<comment type="caution">
    <text evidence="2">The sequence shown here is derived from an EMBL/GenBank/DDBJ whole genome shotgun (WGS) entry which is preliminary data.</text>
</comment>
<dbReference type="EMBL" id="JAOAOG010000323">
    <property type="protein sequence ID" value="KAJ6229142.1"/>
    <property type="molecule type" value="Genomic_DNA"/>
</dbReference>
<name>A0ABQ8XAV3_9EUKA</name>
<dbReference type="Proteomes" id="UP001150062">
    <property type="component" value="Unassembled WGS sequence"/>
</dbReference>
<sequence length="102" mass="12111">MAYYNNCMLITTGRNNFVLNLMHGDEKKKIVFVGERIIQKKKSYTNYLIAAVIILSFLPKLLCKTNDFNEKSDKEEEVKKNKEKQKTKMKMKMKNEKQKKED</sequence>
<evidence type="ECO:0000256" key="1">
    <source>
        <dbReference type="SAM" id="MobiDB-lite"/>
    </source>
</evidence>
<proteinExistence type="predicted"/>
<feature type="compositionally biased region" description="Basic and acidic residues" evidence="1">
    <location>
        <begin position="93"/>
        <end position="102"/>
    </location>
</feature>
<reference evidence="2" key="1">
    <citation type="submission" date="2022-08" db="EMBL/GenBank/DDBJ databases">
        <title>Novel sulfate-reducing endosymbionts in the free-living metamonad Anaeramoeba.</title>
        <authorList>
            <person name="Jerlstrom-Hultqvist J."/>
            <person name="Cepicka I."/>
            <person name="Gallot-Lavallee L."/>
            <person name="Salas-Leiva D."/>
            <person name="Curtis B.A."/>
            <person name="Zahonova K."/>
            <person name="Pipaliya S."/>
            <person name="Dacks J."/>
            <person name="Roger A.J."/>
        </authorList>
    </citation>
    <scope>NUCLEOTIDE SEQUENCE</scope>
    <source>
        <strain evidence="2">Schooner1</strain>
    </source>
</reference>
<accession>A0ABQ8XAV3</accession>
<evidence type="ECO:0000313" key="2">
    <source>
        <dbReference type="EMBL" id="KAJ6229142.1"/>
    </source>
</evidence>
<protein>
    <submittedName>
        <fullName evidence="2">Uncharacterized protein</fullName>
    </submittedName>
</protein>
<feature type="region of interest" description="Disordered" evidence="1">
    <location>
        <begin position="70"/>
        <end position="102"/>
    </location>
</feature>
<evidence type="ECO:0000313" key="3">
    <source>
        <dbReference type="Proteomes" id="UP001150062"/>
    </source>
</evidence>
<organism evidence="2 3">
    <name type="scientific">Anaeramoeba flamelloides</name>
    <dbReference type="NCBI Taxonomy" id="1746091"/>
    <lineage>
        <taxon>Eukaryota</taxon>
        <taxon>Metamonada</taxon>
        <taxon>Anaeramoebidae</taxon>
        <taxon>Anaeramoeba</taxon>
    </lineage>
</organism>
<feature type="compositionally biased region" description="Basic and acidic residues" evidence="1">
    <location>
        <begin position="70"/>
        <end position="86"/>
    </location>
</feature>
<keyword evidence="3" id="KW-1185">Reference proteome</keyword>